<name>J9FAQ5_9ZZZZ</name>
<dbReference type="EMBL" id="AMCI01008138">
    <property type="protein sequence ID" value="EJW91508.1"/>
    <property type="molecule type" value="Genomic_DNA"/>
</dbReference>
<proteinExistence type="predicted"/>
<accession>J9FAQ5</accession>
<evidence type="ECO:0000313" key="1">
    <source>
        <dbReference type="EMBL" id="EJW91508.1"/>
    </source>
</evidence>
<gene>
    <name evidence="1" type="ORF">EVA_20387</name>
</gene>
<organism evidence="1">
    <name type="scientific">gut metagenome</name>
    <dbReference type="NCBI Taxonomy" id="749906"/>
    <lineage>
        <taxon>unclassified sequences</taxon>
        <taxon>metagenomes</taxon>
        <taxon>organismal metagenomes</taxon>
    </lineage>
</organism>
<sequence length="59" mass="6533">MEGIGICRSDGYCQSPSDRTEKLLVPTLRERTAAIALNGKWSSVVNEWLSVFPLVGFSF</sequence>
<dbReference type="AlphaFoldDB" id="J9FAQ5"/>
<reference evidence="1" key="1">
    <citation type="journal article" date="2012" name="PLoS ONE">
        <title>Gene sets for utilization of primary and secondary nutrition supplies in the distal gut of endangered iberian lynx.</title>
        <authorList>
            <person name="Alcaide M."/>
            <person name="Messina E."/>
            <person name="Richter M."/>
            <person name="Bargiela R."/>
            <person name="Peplies J."/>
            <person name="Huws S.A."/>
            <person name="Newbold C.J."/>
            <person name="Golyshin P.N."/>
            <person name="Simon M.A."/>
            <person name="Lopez G."/>
            <person name="Yakimov M.M."/>
            <person name="Ferrer M."/>
        </authorList>
    </citation>
    <scope>NUCLEOTIDE SEQUENCE</scope>
</reference>
<protein>
    <submittedName>
        <fullName evidence="1">Uncharacterized protein</fullName>
    </submittedName>
</protein>
<comment type="caution">
    <text evidence="1">The sequence shown here is derived from an EMBL/GenBank/DDBJ whole genome shotgun (WGS) entry which is preliminary data.</text>
</comment>